<evidence type="ECO:0000313" key="7">
    <source>
        <dbReference type="RefSeq" id="XP_022258369.1"/>
    </source>
</evidence>
<keyword evidence="6" id="KW-1185">Reference proteome</keyword>
<keyword evidence="4 5" id="KW-0472">Membrane</keyword>
<name>A0ABM1TR63_LIMPO</name>
<keyword evidence="3 5" id="KW-1133">Transmembrane helix</keyword>
<accession>A0ABM1TR63</accession>
<dbReference type="Proteomes" id="UP000694941">
    <property type="component" value="Unplaced"/>
</dbReference>
<feature type="transmembrane region" description="Helical" evidence="5">
    <location>
        <begin position="48"/>
        <end position="68"/>
    </location>
</feature>
<keyword evidence="2 5" id="KW-0812">Transmembrane</keyword>
<evidence type="ECO:0000256" key="5">
    <source>
        <dbReference type="RuleBase" id="RU363107"/>
    </source>
</evidence>
<reference evidence="7" key="1">
    <citation type="submission" date="2025-08" db="UniProtKB">
        <authorList>
            <consortium name="RefSeq"/>
        </authorList>
    </citation>
    <scope>IDENTIFICATION</scope>
    <source>
        <tissue evidence="7">Muscle</tissue>
    </source>
</reference>
<evidence type="ECO:0000256" key="3">
    <source>
        <dbReference type="ARBA" id="ARBA00022989"/>
    </source>
</evidence>
<dbReference type="Pfam" id="PF03208">
    <property type="entry name" value="PRA1"/>
    <property type="match status" value="1"/>
</dbReference>
<feature type="transmembrane region" description="Helical" evidence="5">
    <location>
        <begin position="106"/>
        <end position="128"/>
    </location>
</feature>
<dbReference type="InterPro" id="IPR004895">
    <property type="entry name" value="Prenylated_rab_accept_PRA1"/>
</dbReference>
<organism evidence="6 7">
    <name type="scientific">Limulus polyphemus</name>
    <name type="common">Atlantic horseshoe crab</name>
    <dbReference type="NCBI Taxonomy" id="6850"/>
    <lineage>
        <taxon>Eukaryota</taxon>
        <taxon>Metazoa</taxon>
        <taxon>Ecdysozoa</taxon>
        <taxon>Arthropoda</taxon>
        <taxon>Chelicerata</taxon>
        <taxon>Merostomata</taxon>
        <taxon>Xiphosura</taxon>
        <taxon>Limulidae</taxon>
        <taxon>Limulus</taxon>
    </lineage>
</organism>
<dbReference type="PANTHER" id="PTHR12859">
    <property type="entry name" value="PRA1 PROTEIN"/>
    <property type="match status" value="1"/>
</dbReference>
<dbReference type="GeneID" id="106474352"/>
<comment type="similarity">
    <text evidence="5">Belongs to the PRA1 family.</text>
</comment>
<comment type="subcellular location">
    <subcellularLocation>
        <location evidence="1 5">Membrane</location>
        <topology evidence="1 5">Multi-pass membrane protein</topology>
    </subcellularLocation>
</comment>
<protein>
    <recommendedName>
        <fullName evidence="5">PRA1 family protein</fullName>
    </recommendedName>
</protein>
<proteinExistence type="inferred from homology"/>
<evidence type="ECO:0000313" key="6">
    <source>
        <dbReference type="Proteomes" id="UP000694941"/>
    </source>
</evidence>
<feature type="transmembrane region" description="Helical" evidence="5">
    <location>
        <begin position="80"/>
        <end position="100"/>
    </location>
</feature>
<evidence type="ECO:0000256" key="4">
    <source>
        <dbReference type="ARBA" id="ARBA00023136"/>
    </source>
</evidence>
<evidence type="ECO:0000256" key="1">
    <source>
        <dbReference type="ARBA" id="ARBA00004141"/>
    </source>
</evidence>
<sequence>MAEVEVAPLRALDDFLLGSATFQIPNVKNLDKWANRVMNNLLYYQTNYFVMATLVFLIIGVICPSIMVTSTFFLISGGYFIVYMFGTVIVFFFGITLPLLRGYFIVYMFGTVIIFLFGITLPLLLIIIHASLRLRNFKNKLTNRIETVGLRRTPMGIFLEALGQEPETTV</sequence>
<gene>
    <name evidence="7" type="primary">LOC106474352</name>
</gene>
<evidence type="ECO:0000256" key="2">
    <source>
        <dbReference type="ARBA" id="ARBA00022692"/>
    </source>
</evidence>
<dbReference type="PANTHER" id="PTHR12859:SF0">
    <property type="entry name" value="PRA1 FAMILY PROTEIN"/>
    <property type="match status" value="1"/>
</dbReference>
<dbReference type="RefSeq" id="XP_022258369.1">
    <property type="nucleotide sequence ID" value="XM_022402661.1"/>
</dbReference>